<evidence type="ECO:0000313" key="2">
    <source>
        <dbReference type="Proteomes" id="UP000002039"/>
    </source>
</evidence>
<reference evidence="2" key="1">
    <citation type="journal article" date="2015" name="PLoS Genet.">
        <title>The dynamic genome and transcriptome of the human fungal pathogen Blastomyces and close relative Emmonsia.</title>
        <authorList>
            <person name="Munoz J.F."/>
            <person name="Gauthier G.M."/>
            <person name="Desjardins C.A."/>
            <person name="Gallo J.E."/>
            <person name="Holder J."/>
            <person name="Sullivan T.D."/>
            <person name="Marty A.J."/>
            <person name="Carmen J.C."/>
            <person name="Chen Z."/>
            <person name="Ding L."/>
            <person name="Gujja S."/>
            <person name="Magrini V."/>
            <person name="Misas E."/>
            <person name="Mitreva M."/>
            <person name="Priest M."/>
            <person name="Saif S."/>
            <person name="Whiston E.A."/>
            <person name="Young S."/>
            <person name="Zeng Q."/>
            <person name="Goldman W.E."/>
            <person name="Mardis E.R."/>
            <person name="Taylor J.W."/>
            <person name="McEwen J.G."/>
            <person name="Clay O.K."/>
            <person name="Klein B.S."/>
            <person name="Cuomo C.A."/>
        </authorList>
    </citation>
    <scope>NUCLEOTIDE SEQUENCE [LARGE SCALE GENOMIC DNA]</scope>
    <source>
        <strain evidence="2">ER-3 / ATCC MYA-2586</strain>
    </source>
</reference>
<evidence type="ECO:0000313" key="1">
    <source>
        <dbReference type="EMBL" id="OAT01491.1"/>
    </source>
</evidence>
<dbReference type="GeneID" id="69031998"/>
<dbReference type="Proteomes" id="UP000002039">
    <property type="component" value="Unassembled WGS sequence"/>
</dbReference>
<organism evidence="1 2">
    <name type="scientific">Ajellomyces dermatitidis (strain ER-3 / ATCC MYA-2586)</name>
    <name type="common">Blastomyces dermatitidis</name>
    <dbReference type="NCBI Taxonomy" id="559297"/>
    <lineage>
        <taxon>Eukaryota</taxon>
        <taxon>Fungi</taxon>
        <taxon>Dikarya</taxon>
        <taxon>Ascomycota</taxon>
        <taxon>Pezizomycotina</taxon>
        <taxon>Eurotiomycetes</taxon>
        <taxon>Eurotiomycetidae</taxon>
        <taxon>Onygenales</taxon>
        <taxon>Ajellomycetaceae</taxon>
        <taxon>Blastomyces</taxon>
    </lineage>
</organism>
<dbReference type="EMBL" id="EQ999977">
    <property type="protein sequence ID" value="OAT01491.1"/>
    <property type="molecule type" value="Genomic_DNA"/>
</dbReference>
<name>A0ABX2VWG9_AJEDR</name>
<dbReference type="RefSeq" id="XP_045281218.1">
    <property type="nucleotide sequence ID" value="XM_045426264.1"/>
</dbReference>
<proteinExistence type="predicted"/>
<gene>
    <name evidence="1" type="ORF">BDCG_17106</name>
</gene>
<sequence>MELSCSEEVCTSHQFLDMLSDVIQRLLKPAYNYRRPPLHLYAYASSSEAYAYASSSEAAALLSDGQAYTSSEITAQNENLSMKYIKLRDLLKLSSFNDD</sequence>
<accession>A0ABX2VWG9</accession>
<protein>
    <submittedName>
        <fullName evidence="1">Uncharacterized protein</fullName>
    </submittedName>
</protein>
<keyword evidence="2" id="KW-1185">Reference proteome</keyword>